<dbReference type="AlphaFoldDB" id="X6M102"/>
<proteinExistence type="predicted"/>
<name>X6M102_RETFI</name>
<organism evidence="2 3">
    <name type="scientific">Reticulomyxa filosa</name>
    <dbReference type="NCBI Taxonomy" id="46433"/>
    <lineage>
        <taxon>Eukaryota</taxon>
        <taxon>Sar</taxon>
        <taxon>Rhizaria</taxon>
        <taxon>Retaria</taxon>
        <taxon>Foraminifera</taxon>
        <taxon>Monothalamids</taxon>
        <taxon>Reticulomyxidae</taxon>
        <taxon>Reticulomyxa</taxon>
    </lineage>
</organism>
<dbReference type="EMBL" id="ASPP01026291">
    <property type="protein sequence ID" value="ETO07286.1"/>
    <property type="molecule type" value="Genomic_DNA"/>
</dbReference>
<protein>
    <submittedName>
        <fullName evidence="2">Uncharacterized protein</fullName>
    </submittedName>
</protein>
<evidence type="ECO:0000313" key="2">
    <source>
        <dbReference type="EMBL" id="ETO07286.1"/>
    </source>
</evidence>
<dbReference type="Proteomes" id="UP000023152">
    <property type="component" value="Unassembled WGS sequence"/>
</dbReference>
<evidence type="ECO:0000256" key="1">
    <source>
        <dbReference type="SAM" id="MobiDB-lite"/>
    </source>
</evidence>
<reference evidence="2 3" key="1">
    <citation type="journal article" date="2013" name="Curr. Biol.">
        <title>The Genome of the Foraminiferan Reticulomyxa filosa.</title>
        <authorList>
            <person name="Glockner G."/>
            <person name="Hulsmann N."/>
            <person name="Schleicher M."/>
            <person name="Noegel A.A."/>
            <person name="Eichinger L."/>
            <person name="Gallinger C."/>
            <person name="Pawlowski J."/>
            <person name="Sierra R."/>
            <person name="Euteneuer U."/>
            <person name="Pillet L."/>
            <person name="Moustafa A."/>
            <person name="Platzer M."/>
            <person name="Groth M."/>
            <person name="Szafranski K."/>
            <person name="Schliwa M."/>
        </authorList>
    </citation>
    <scope>NUCLEOTIDE SEQUENCE [LARGE SCALE GENOMIC DNA]</scope>
</reference>
<feature type="region of interest" description="Disordered" evidence="1">
    <location>
        <begin position="120"/>
        <end position="144"/>
    </location>
</feature>
<evidence type="ECO:0000313" key="3">
    <source>
        <dbReference type="Proteomes" id="UP000023152"/>
    </source>
</evidence>
<sequence>MLVQVPTTHKDRTPQQMKVRQISSLRFFILFLDRPCFIVKDCYECFFPQMFHFLPWLRFCVSFVTRRWRETCSFFLPILKKKNPIATSCNSLHLKKNINFSSTPEPKDLSRHLDKKVRGALNKQKKTRNNTTNPAMTQQGPDNAALNTAIVEEDKKEEKNSKYYYNANPVPLKDAPAEHSQAETAGDAEMTAYLQKEFGEKLNKVPQDAIVRFVRGYAHETDRKKATVERLGYYLVRYLFFIYVYNVMYDVSLKNEKKSNHKGHNDNKKKIMLRFRSALRNITLTQC</sequence>
<comment type="caution">
    <text evidence="2">The sequence shown here is derived from an EMBL/GenBank/DDBJ whole genome shotgun (WGS) entry which is preliminary data.</text>
</comment>
<gene>
    <name evidence="2" type="ORF">RFI_30105</name>
</gene>
<accession>X6M102</accession>
<keyword evidence="3" id="KW-1185">Reference proteome</keyword>